<keyword evidence="10" id="KW-1185">Reference proteome</keyword>
<dbReference type="eggNOG" id="COG0395">
    <property type="taxonomic scope" value="Bacteria"/>
</dbReference>
<evidence type="ECO:0000313" key="10">
    <source>
        <dbReference type="Proteomes" id="UP000027822"/>
    </source>
</evidence>
<dbReference type="STRING" id="574376.BAMA_06880"/>
<dbReference type="GO" id="GO:0005886">
    <property type="term" value="C:plasma membrane"/>
    <property type="evidence" value="ECO:0007669"/>
    <property type="project" value="UniProtKB-SubCell"/>
</dbReference>
<keyword evidence="3" id="KW-1003">Cell membrane</keyword>
<dbReference type="PROSITE" id="PS50928">
    <property type="entry name" value="ABC_TM1"/>
    <property type="match status" value="1"/>
</dbReference>
<evidence type="ECO:0000256" key="4">
    <source>
        <dbReference type="ARBA" id="ARBA00022692"/>
    </source>
</evidence>
<accession>A0A073JSM9</accession>
<comment type="subcellular location">
    <subcellularLocation>
        <location evidence="1 7">Cell membrane</location>
        <topology evidence="1 7">Multi-pass membrane protein</topology>
    </subcellularLocation>
</comment>
<evidence type="ECO:0000256" key="7">
    <source>
        <dbReference type="RuleBase" id="RU363032"/>
    </source>
</evidence>
<feature type="transmembrane region" description="Helical" evidence="7">
    <location>
        <begin position="238"/>
        <end position="259"/>
    </location>
</feature>
<dbReference type="Proteomes" id="UP000027822">
    <property type="component" value="Unassembled WGS sequence"/>
</dbReference>
<sequence length="273" mass="31288">MIVKTWRYQILFYTLLVISAAMIFFPVLYAFLLSFMTPEDIQARRLFPSEFTFTNFENVFKKVPLFSYLANSFIVSTLVMLGQLVVSSLAAYAFVFLKFKGRNIIFFLFISTMLIPWEATMVPNFLTVQQFGWMNTFAGMTIPFFATAFGIFLLRQHFMTLPYELKEAAFIEGIGHLKFLFRVVVPYCKTSFITLGVYSFLTTWNMYLWPLLITSDESVRTVQIGVKQLQSQEVATDWGSVMAGVTVIVIPTLILLFLGQKQLQQGLTKGAIK</sequence>
<feature type="transmembrane region" description="Helical" evidence="7">
    <location>
        <begin position="12"/>
        <end position="36"/>
    </location>
</feature>
<dbReference type="Pfam" id="PF00528">
    <property type="entry name" value="BPD_transp_1"/>
    <property type="match status" value="1"/>
</dbReference>
<evidence type="ECO:0000256" key="1">
    <source>
        <dbReference type="ARBA" id="ARBA00004651"/>
    </source>
</evidence>
<reference evidence="9 10" key="1">
    <citation type="submission" date="2014-06" db="EMBL/GenBank/DDBJ databases">
        <title>Draft genome sequence of Bacillus manliponensis JCM 15802 (MCCC 1A00708).</title>
        <authorList>
            <person name="Lai Q."/>
            <person name="Liu Y."/>
            <person name="Shao Z."/>
        </authorList>
    </citation>
    <scope>NUCLEOTIDE SEQUENCE [LARGE SCALE GENOMIC DNA]</scope>
    <source>
        <strain evidence="9 10">JCM 15802</strain>
    </source>
</reference>
<feature type="domain" description="ABC transmembrane type-1" evidence="8">
    <location>
        <begin position="69"/>
        <end position="259"/>
    </location>
</feature>
<dbReference type="Gene3D" id="1.10.3720.10">
    <property type="entry name" value="MetI-like"/>
    <property type="match status" value="1"/>
</dbReference>
<dbReference type="PANTHER" id="PTHR43744:SF8">
    <property type="entry name" value="SN-GLYCEROL-3-PHOSPHATE TRANSPORT SYSTEM PERMEASE PROTEIN UGPE"/>
    <property type="match status" value="1"/>
</dbReference>
<comment type="caution">
    <text evidence="9">The sequence shown here is derived from an EMBL/GenBank/DDBJ whole genome shotgun (WGS) entry which is preliminary data.</text>
</comment>
<organism evidence="9 10">
    <name type="scientific">Bacillus manliponensis</name>
    <dbReference type="NCBI Taxonomy" id="574376"/>
    <lineage>
        <taxon>Bacteria</taxon>
        <taxon>Bacillati</taxon>
        <taxon>Bacillota</taxon>
        <taxon>Bacilli</taxon>
        <taxon>Bacillales</taxon>
        <taxon>Bacillaceae</taxon>
        <taxon>Bacillus</taxon>
        <taxon>Bacillus cereus group</taxon>
    </lineage>
</organism>
<dbReference type="CDD" id="cd06261">
    <property type="entry name" value="TM_PBP2"/>
    <property type="match status" value="1"/>
</dbReference>
<keyword evidence="6 7" id="KW-0472">Membrane</keyword>
<dbReference type="InterPro" id="IPR035906">
    <property type="entry name" value="MetI-like_sf"/>
</dbReference>
<evidence type="ECO:0000259" key="8">
    <source>
        <dbReference type="PROSITE" id="PS50928"/>
    </source>
</evidence>
<dbReference type="RefSeq" id="WP_034641680.1">
    <property type="nucleotide sequence ID" value="NZ_CBCSJC010000021.1"/>
</dbReference>
<evidence type="ECO:0000256" key="3">
    <source>
        <dbReference type="ARBA" id="ARBA00022475"/>
    </source>
</evidence>
<keyword evidence="5 7" id="KW-1133">Transmembrane helix</keyword>
<dbReference type="AlphaFoldDB" id="A0A073JSM9"/>
<evidence type="ECO:0000256" key="5">
    <source>
        <dbReference type="ARBA" id="ARBA00022989"/>
    </source>
</evidence>
<evidence type="ECO:0000313" key="9">
    <source>
        <dbReference type="EMBL" id="KEK18084.1"/>
    </source>
</evidence>
<keyword evidence="2 7" id="KW-0813">Transport</keyword>
<dbReference type="OrthoDB" id="9771544at2"/>
<dbReference type="GO" id="GO:0055085">
    <property type="term" value="P:transmembrane transport"/>
    <property type="evidence" value="ECO:0007669"/>
    <property type="project" value="InterPro"/>
</dbReference>
<comment type="similarity">
    <text evidence="7">Belongs to the binding-protein-dependent transport system permease family.</text>
</comment>
<feature type="transmembrane region" description="Helical" evidence="7">
    <location>
        <begin position="104"/>
        <end position="126"/>
    </location>
</feature>
<evidence type="ECO:0000256" key="2">
    <source>
        <dbReference type="ARBA" id="ARBA00022448"/>
    </source>
</evidence>
<feature type="transmembrane region" description="Helical" evidence="7">
    <location>
        <begin position="132"/>
        <end position="154"/>
    </location>
</feature>
<dbReference type="EMBL" id="JOTN01000017">
    <property type="protein sequence ID" value="KEK18084.1"/>
    <property type="molecule type" value="Genomic_DNA"/>
</dbReference>
<keyword evidence="4 7" id="KW-0812">Transmembrane</keyword>
<evidence type="ECO:0000256" key="6">
    <source>
        <dbReference type="ARBA" id="ARBA00023136"/>
    </source>
</evidence>
<dbReference type="PANTHER" id="PTHR43744">
    <property type="entry name" value="ABC TRANSPORTER PERMEASE PROTEIN MG189-RELATED-RELATED"/>
    <property type="match status" value="1"/>
</dbReference>
<gene>
    <name evidence="9" type="ORF">BAMA_06880</name>
</gene>
<protein>
    <submittedName>
        <fullName evidence="9">Glycerol-3-phosphate ABC transporter permease</fullName>
    </submittedName>
</protein>
<name>A0A073JSM9_9BACI</name>
<feature type="transmembrane region" description="Helical" evidence="7">
    <location>
        <begin position="73"/>
        <end position="97"/>
    </location>
</feature>
<dbReference type="InterPro" id="IPR000515">
    <property type="entry name" value="MetI-like"/>
</dbReference>
<proteinExistence type="inferred from homology"/>
<dbReference type="SUPFAM" id="SSF161098">
    <property type="entry name" value="MetI-like"/>
    <property type="match status" value="1"/>
</dbReference>